<dbReference type="GO" id="GO:0016491">
    <property type="term" value="F:oxidoreductase activity"/>
    <property type="evidence" value="ECO:0007669"/>
    <property type="project" value="UniProtKB-KW"/>
</dbReference>
<keyword evidence="4" id="KW-0408">Iron</keyword>
<keyword evidence="5" id="KW-0411">Iron-sulfur</keyword>
<evidence type="ECO:0000256" key="3">
    <source>
        <dbReference type="ARBA" id="ARBA00023002"/>
    </source>
</evidence>
<dbReference type="Gene3D" id="3.50.50.60">
    <property type="entry name" value="FAD/NAD(P)-binding domain"/>
    <property type="match status" value="1"/>
</dbReference>
<dbReference type="Pfam" id="PF12831">
    <property type="entry name" value="FAD_oxidored"/>
    <property type="match status" value="1"/>
</dbReference>
<name>A0A4U1L9R9_9SPHN</name>
<dbReference type="AlphaFoldDB" id="A0A4U1L9R9"/>
<dbReference type="InterPro" id="IPR036188">
    <property type="entry name" value="FAD/NAD-bd_sf"/>
</dbReference>
<dbReference type="OrthoDB" id="9777740at2"/>
<dbReference type="GO" id="GO:0051539">
    <property type="term" value="F:4 iron, 4 sulfur cluster binding"/>
    <property type="evidence" value="ECO:0007669"/>
    <property type="project" value="UniProtKB-KW"/>
</dbReference>
<dbReference type="InterPro" id="IPR039650">
    <property type="entry name" value="HdrA-like"/>
</dbReference>
<dbReference type="Proteomes" id="UP000309138">
    <property type="component" value="Unassembled WGS sequence"/>
</dbReference>
<keyword evidence="3" id="KW-0560">Oxidoreductase</keyword>
<keyword evidence="1" id="KW-0004">4Fe-4S</keyword>
<dbReference type="EMBL" id="SWKR01000001">
    <property type="protein sequence ID" value="TKD53333.1"/>
    <property type="molecule type" value="Genomic_DNA"/>
</dbReference>
<sequence>MRSVTRTEDRILTSDLFEKRDRTLPPRNGTGTHHEPARDVPVYHECDVLVVGGGPSGCAAAYAAAKAGADVVLLERYNHLGGLSTGGLVIWIDRMTDWEGRPVIRGFAEELLARMPAEAVAGPGPNQWGSQDPALAAYWAQRTAAFHGIVAWAPTIDPERLKLLSQDMLIEAGVRLVFHGWAALPIVEEGRVKGAYFESKGGRQAMLAKVVVDATGDGDLFARAGAEFEHDIEPADTHHAMNTAFMLGGVDMPRWLAFRAADQTRYMEFVQRGRSELGFFQAPYVSWRDDIALFLGPRQTGLSALDVDEMTEIEIRSHRFMASHCDFFRANAPGFENAYMLQSASQLGVRHTRRLAGVGRVERAQWSAGVPHADEVGVSPSVSPKFPVISVPYGALVPRRLDGLLACGRHISCDANSHGFLREIPQCWLTGQAAGAAAALAVRQGVQPRDVDVPALQAELRRQKVFLQAEAPAETENARVA</sequence>
<dbReference type="GO" id="GO:0046872">
    <property type="term" value="F:metal ion binding"/>
    <property type="evidence" value="ECO:0007669"/>
    <property type="project" value="UniProtKB-KW"/>
</dbReference>
<dbReference type="PRINTS" id="PR00419">
    <property type="entry name" value="ADXRDTASE"/>
</dbReference>
<evidence type="ECO:0000256" key="1">
    <source>
        <dbReference type="ARBA" id="ARBA00022485"/>
    </source>
</evidence>
<protein>
    <submittedName>
        <fullName evidence="6">FAD-dependent oxidoreductase</fullName>
    </submittedName>
</protein>
<organism evidence="6 7">
    <name type="scientific">Sphingomonas baiyangensis</name>
    <dbReference type="NCBI Taxonomy" id="2572576"/>
    <lineage>
        <taxon>Bacteria</taxon>
        <taxon>Pseudomonadati</taxon>
        <taxon>Pseudomonadota</taxon>
        <taxon>Alphaproteobacteria</taxon>
        <taxon>Sphingomonadales</taxon>
        <taxon>Sphingomonadaceae</taxon>
        <taxon>Sphingomonas</taxon>
    </lineage>
</organism>
<proteinExistence type="predicted"/>
<keyword evidence="2" id="KW-0479">Metal-binding</keyword>
<keyword evidence="7" id="KW-1185">Reference proteome</keyword>
<comment type="caution">
    <text evidence="6">The sequence shown here is derived from an EMBL/GenBank/DDBJ whole genome shotgun (WGS) entry which is preliminary data.</text>
</comment>
<dbReference type="PANTHER" id="PTHR43498:SF1">
    <property type="entry name" value="COB--COM HETERODISULFIDE REDUCTASE IRON-SULFUR SUBUNIT A"/>
    <property type="match status" value="1"/>
</dbReference>
<gene>
    <name evidence="6" type="ORF">FBR43_00110</name>
</gene>
<dbReference type="PANTHER" id="PTHR43498">
    <property type="entry name" value="FERREDOXIN:COB-COM HETERODISULFIDE REDUCTASE SUBUNIT A"/>
    <property type="match status" value="1"/>
</dbReference>
<dbReference type="SUPFAM" id="SSF51905">
    <property type="entry name" value="FAD/NAD(P)-binding domain"/>
    <property type="match status" value="1"/>
</dbReference>
<evidence type="ECO:0000256" key="5">
    <source>
        <dbReference type="ARBA" id="ARBA00023014"/>
    </source>
</evidence>
<accession>A0A4U1L9R9</accession>
<evidence type="ECO:0000313" key="7">
    <source>
        <dbReference type="Proteomes" id="UP000309138"/>
    </source>
</evidence>
<evidence type="ECO:0000313" key="6">
    <source>
        <dbReference type="EMBL" id="TKD53333.1"/>
    </source>
</evidence>
<evidence type="ECO:0000256" key="2">
    <source>
        <dbReference type="ARBA" id="ARBA00022723"/>
    </source>
</evidence>
<evidence type="ECO:0000256" key="4">
    <source>
        <dbReference type="ARBA" id="ARBA00023004"/>
    </source>
</evidence>
<reference evidence="6 7" key="1">
    <citation type="submission" date="2019-04" db="EMBL/GenBank/DDBJ databases">
        <authorList>
            <person name="Yang Y."/>
            <person name="Wei D."/>
        </authorList>
    </citation>
    <scope>NUCLEOTIDE SEQUENCE [LARGE SCALE GENOMIC DNA]</scope>
    <source>
        <strain evidence="6 7">L-1-4w-11</strain>
    </source>
</reference>